<dbReference type="RefSeq" id="WP_236865345.1">
    <property type="nucleotide sequence ID" value="NZ_BAABAZ010000003.1"/>
</dbReference>
<gene>
    <name evidence="9" type="ORF">GCM10022261_03080</name>
</gene>
<dbReference type="InterPro" id="IPR004681">
    <property type="entry name" value="TRAP_DctM"/>
</dbReference>
<keyword evidence="3" id="KW-0997">Cell inner membrane</keyword>
<feature type="transmembrane region" description="Helical" evidence="7">
    <location>
        <begin position="455"/>
        <end position="479"/>
    </location>
</feature>
<feature type="transmembrane region" description="Helical" evidence="7">
    <location>
        <begin position="270"/>
        <end position="289"/>
    </location>
</feature>
<keyword evidence="10" id="KW-1185">Reference proteome</keyword>
<dbReference type="Proteomes" id="UP001501586">
    <property type="component" value="Unassembled WGS sequence"/>
</dbReference>
<name>A0ABP8EFM0_9MICO</name>
<comment type="caution">
    <text evidence="9">The sequence shown here is derived from an EMBL/GenBank/DDBJ whole genome shotgun (WGS) entry which is preliminary data.</text>
</comment>
<reference evidence="10" key="1">
    <citation type="journal article" date="2019" name="Int. J. Syst. Evol. Microbiol.">
        <title>The Global Catalogue of Microorganisms (GCM) 10K type strain sequencing project: providing services to taxonomists for standard genome sequencing and annotation.</title>
        <authorList>
            <consortium name="The Broad Institute Genomics Platform"/>
            <consortium name="The Broad Institute Genome Sequencing Center for Infectious Disease"/>
            <person name="Wu L."/>
            <person name="Ma J."/>
        </authorList>
    </citation>
    <scope>NUCLEOTIDE SEQUENCE [LARGE SCALE GENOMIC DNA]</scope>
    <source>
        <strain evidence="10">JCM 17458</strain>
    </source>
</reference>
<feature type="transmembrane region" description="Helical" evidence="7">
    <location>
        <begin position="373"/>
        <end position="402"/>
    </location>
</feature>
<dbReference type="PANTHER" id="PTHR33362">
    <property type="entry name" value="SIALIC ACID TRAP TRANSPORTER PERMEASE PROTEIN SIAT-RELATED"/>
    <property type="match status" value="1"/>
</dbReference>
<keyword evidence="5 7" id="KW-1133">Transmembrane helix</keyword>
<evidence type="ECO:0000256" key="6">
    <source>
        <dbReference type="ARBA" id="ARBA00023136"/>
    </source>
</evidence>
<feature type="domain" description="TRAP C4-dicarboxylate transport system permease DctM subunit" evidence="8">
    <location>
        <begin position="14"/>
        <end position="474"/>
    </location>
</feature>
<keyword evidence="4 7" id="KW-0812">Transmembrane</keyword>
<feature type="transmembrane region" description="Helical" evidence="7">
    <location>
        <begin position="295"/>
        <end position="312"/>
    </location>
</feature>
<evidence type="ECO:0000256" key="5">
    <source>
        <dbReference type="ARBA" id="ARBA00022989"/>
    </source>
</evidence>
<accession>A0ABP8EFM0</accession>
<keyword evidence="6 7" id="KW-0472">Membrane</keyword>
<evidence type="ECO:0000313" key="9">
    <source>
        <dbReference type="EMBL" id="GAA4282777.1"/>
    </source>
</evidence>
<feature type="transmembrane region" description="Helical" evidence="7">
    <location>
        <begin position="97"/>
        <end position="122"/>
    </location>
</feature>
<proteinExistence type="predicted"/>
<protein>
    <submittedName>
        <fullName evidence="9">TRAP transporter large permease</fullName>
    </submittedName>
</protein>
<evidence type="ECO:0000256" key="4">
    <source>
        <dbReference type="ARBA" id="ARBA00022692"/>
    </source>
</evidence>
<feature type="transmembrane region" description="Helical" evidence="7">
    <location>
        <begin position="182"/>
        <end position="203"/>
    </location>
</feature>
<evidence type="ECO:0000256" key="7">
    <source>
        <dbReference type="SAM" id="Phobius"/>
    </source>
</evidence>
<evidence type="ECO:0000256" key="3">
    <source>
        <dbReference type="ARBA" id="ARBA00022519"/>
    </source>
</evidence>
<evidence type="ECO:0000256" key="2">
    <source>
        <dbReference type="ARBA" id="ARBA00022475"/>
    </source>
</evidence>
<evidence type="ECO:0000256" key="1">
    <source>
        <dbReference type="ARBA" id="ARBA00004429"/>
    </source>
</evidence>
<feature type="transmembrane region" description="Helical" evidence="7">
    <location>
        <begin position="333"/>
        <end position="353"/>
    </location>
</feature>
<sequence>MEPIVLIVIAGAVLILLALLATGIPVAFALATSGSLGLFVLSGSDIAASTLGNLPYQSTAKVTLVIIPMFVLMGVLAEKARIAEDVFVLGHRLLHRFPGGLALASLFACAAFGAVSGSSVATTATIGRMSIGQMQKYGYSTSFAAGVVAAGGTLSFLIPPSIVLVVYALLTGESVGRMLTAGIIPGIITVIVFGILIIGRAMLKPELVGLPPREQRAARVPAMVGAAAGSSRGTAPGDPATSAGTDNEHQLDADDQLFDQLAQKRKGYAGAFKIAILFTVVIGGIYTGILTATESAAIGATVALIMLLLDGFKLGRRELLRTIRDSFAEAASVSSFIFAILIGASIFTFFLVSAGAPREFAAWVIGLDPPPHLVVLLLLALMIPLGMFLDSLSILLIVVPLAYPVVTGLGFDGIWFGILMIKLVELGLITPPVGMNVFVLAGTKGVTLEDAFRGIIWFIPMEIVIVLILFTFPELVTWLPNLIRG</sequence>
<dbReference type="Pfam" id="PF06808">
    <property type="entry name" value="DctM"/>
    <property type="match status" value="1"/>
</dbReference>
<keyword evidence="2" id="KW-1003">Cell membrane</keyword>
<organism evidence="9 10">
    <name type="scientific">Brevibacterium daeguense</name>
    <dbReference type="NCBI Taxonomy" id="909936"/>
    <lineage>
        <taxon>Bacteria</taxon>
        <taxon>Bacillati</taxon>
        <taxon>Actinomycetota</taxon>
        <taxon>Actinomycetes</taxon>
        <taxon>Micrococcales</taxon>
        <taxon>Brevibacteriaceae</taxon>
        <taxon>Brevibacterium</taxon>
    </lineage>
</organism>
<evidence type="ECO:0000259" key="8">
    <source>
        <dbReference type="Pfam" id="PF06808"/>
    </source>
</evidence>
<dbReference type="PANTHER" id="PTHR33362:SF5">
    <property type="entry name" value="C4-DICARBOXYLATE TRAP TRANSPORTER LARGE PERMEASE PROTEIN DCTM"/>
    <property type="match status" value="1"/>
</dbReference>
<dbReference type="InterPro" id="IPR010656">
    <property type="entry name" value="DctM"/>
</dbReference>
<feature type="transmembrane region" description="Helical" evidence="7">
    <location>
        <begin position="143"/>
        <end position="170"/>
    </location>
</feature>
<comment type="subcellular location">
    <subcellularLocation>
        <location evidence="1">Cell inner membrane</location>
        <topology evidence="1">Multi-pass membrane protein</topology>
    </subcellularLocation>
</comment>
<dbReference type="EMBL" id="BAABAZ010000003">
    <property type="protein sequence ID" value="GAA4282777.1"/>
    <property type="molecule type" value="Genomic_DNA"/>
</dbReference>
<evidence type="ECO:0000313" key="10">
    <source>
        <dbReference type="Proteomes" id="UP001501586"/>
    </source>
</evidence>